<name>A0A812NCL5_SYMPI</name>
<accession>A0A812NCL5</accession>
<feature type="non-terminal residue" evidence="1">
    <location>
        <position position="147"/>
    </location>
</feature>
<sequence length="147" mass="16029">VLVANAGASLEETPLATNIYDLPQDEQRVIAEQCQRWRGPAKRESLFGQSILEVEGLPPTPPEPVHTEGLETCDDVGRSNVLWALLCSAPQEFCCAMDGQLMMDPVQTPQAQHIEVQVVSGSLPWSLSGTCLRTRAFGTSFDGECAW</sequence>
<protein>
    <submittedName>
        <fullName evidence="1">Uncharacterized protein</fullName>
    </submittedName>
</protein>
<organism evidence="1 2">
    <name type="scientific">Symbiodinium pilosum</name>
    <name type="common">Dinoflagellate</name>
    <dbReference type="NCBI Taxonomy" id="2952"/>
    <lineage>
        <taxon>Eukaryota</taxon>
        <taxon>Sar</taxon>
        <taxon>Alveolata</taxon>
        <taxon>Dinophyceae</taxon>
        <taxon>Suessiales</taxon>
        <taxon>Symbiodiniaceae</taxon>
        <taxon>Symbiodinium</taxon>
    </lineage>
</organism>
<proteinExistence type="predicted"/>
<dbReference type="EMBL" id="CAJNIZ010010412">
    <property type="protein sequence ID" value="CAE7299999.1"/>
    <property type="molecule type" value="Genomic_DNA"/>
</dbReference>
<evidence type="ECO:0000313" key="2">
    <source>
        <dbReference type="Proteomes" id="UP000649617"/>
    </source>
</evidence>
<comment type="caution">
    <text evidence="1">The sequence shown here is derived from an EMBL/GenBank/DDBJ whole genome shotgun (WGS) entry which is preliminary data.</text>
</comment>
<gene>
    <name evidence="1" type="ORF">SPIL2461_LOCUS6777</name>
</gene>
<evidence type="ECO:0000313" key="1">
    <source>
        <dbReference type="EMBL" id="CAE7299999.1"/>
    </source>
</evidence>
<dbReference type="Proteomes" id="UP000649617">
    <property type="component" value="Unassembled WGS sequence"/>
</dbReference>
<keyword evidence="2" id="KW-1185">Reference proteome</keyword>
<reference evidence="1" key="1">
    <citation type="submission" date="2021-02" db="EMBL/GenBank/DDBJ databases">
        <authorList>
            <person name="Dougan E. K."/>
            <person name="Rhodes N."/>
            <person name="Thang M."/>
            <person name="Chan C."/>
        </authorList>
    </citation>
    <scope>NUCLEOTIDE SEQUENCE</scope>
</reference>
<dbReference type="AlphaFoldDB" id="A0A812NCL5"/>